<proteinExistence type="predicted"/>
<feature type="domain" description="PTS EIIA type-2" evidence="6">
    <location>
        <begin position="501"/>
        <end position="638"/>
    </location>
</feature>
<dbReference type="Proteomes" id="UP000831537">
    <property type="component" value="Chromosome"/>
</dbReference>
<evidence type="ECO:0000259" key="7">
    <source>
        <dbReference type="PROSITE" id="PS51099"/>
    </source>
</evidence>
<evidence type="ECO:0000313" key="10">
    <source>
        <dbReference type="Proteomes" id="UP000831537"/>
    </source>
</evidence>
<dbReference type="EMBL" id="CP095071">
    <property type="protein sequence ID" value="UOQ84858.1"/>
    <property type="molecule type" value="Genomic_DNA"/>
</dbReference>
<dbReference type="RefSeq" id="WP_244743292.1">
    <property type="nucleotide sequence ID" value="NZ_CP095071.1"/>
</dbReference>
<accession>A0ABY4GKX9</accession>
<protein>
    <submittedName>
        <fullName evidence="9">BglG family transcription antiterminator</fullName>
    </submittedName>
</protein>
<dbReference type="Gene3D" id="1.10.10.10">
    <property type="entry name" value="Winged helix-like DNA-binding domain superfamily/Winged helix DNA-binding domain"/>
    <property type="match status" value="2"/>
</dbReference>
<dbReference type="SUPFAM" id="SSF55804">
    <property type="entry name" value="Phoshotransferase/anion transport protein"/>
    <property type="match status" value="1"/>
</dbReference>
<dbReference type="SUPFAM" id="SSF52794">
    <property type="entry name" value="PTS system IIB component-like"/>
    <property type="match status" value="1"/>
</dbReference>
<evidence type="ECO:0000259" key="8">
    <source>
        <dbReference type="PROSITE" id="PS51372"/>
    </source>
</evidence>
<dbReference type="InterPro" id="IPR016152">
    <property type="entry name" value="PTrfase/Anion_transptr"/>
</dbReference>
<keyword evidence="10" id="KW-1185">Reference proteome</keyword>
<dbReference type="PANTHER" id="PTHR30185">
    <property type="entry name" value="CRYPTIC BETA-GLUCOSIDE BGL OPERON ANTITERMINATOR"/>
    <property type="match status" value="1"/>
</dbReference>
<evidence type="ECO:0000259" key="6">
    <source>
        <dbReference type="PROSITE" id="PS51094"/>
    </source>
</evidence>
<dbReference type="SUPFAM" id="SSF63520">
    <property type="entry name" value="PTS-regulatory domain, PRD"/>
    <property type="match status" value="2"/>
</dbReference>
<dbReference type="Pfam" id="PF08279">
    <property type="entry name" value="HTH_11"/>
    <property type="match status" value="1"/>
</dbReference>
<evidence type="ECO:0000256" key="3">
    <source>
        <dbReference type="ARBA" id="ARBA00023015"/>
    </source>
</evidence>
<gene>
    <name evidence="9" type="ORF">MUN87_19735</name>
</gene>
<dbReference type="PROSITE" id="PS00372">
    <property type="entry name" value="PTS_EIIA_TYPE_2_HIS"/>
    <property type="match status" value="1"/>
</dbReference>
<feature type="domain" description="PRD" evidence="8">
    <location>
        <begin position="180"/>
        <end position="285"/>
    </location>
</feature>
<dbReference type="InterPro" id="IPR002178">
    <property type="entry name" value="PTS_EIIA_type-2_dom"/>
</dbReference>
<dbReference type="Gene3D" id="3.40.930.10">
    <property type="entry name" value="Mannitol-specific EII, Chain A"/>
    <property type="match status" value="1"/>
</dbReference>
<evidence type="ECO:0000256" key="5">
    <source>
        <dbReference type="ARBA" id="ARBA00023163"/>
    </source>
</evidence>
<dbReference type="Gene3D" id="1.10.1790.10">
    <property type="entry name" value="PRD domain"/>
    <property type="match status" value="2"/>
</dbReference>
<dbReference type="InterPro" id="IPR011608">
    <property type="entry name" value="PRD"/>
</dbReference>
<dbReference type="PROSITE" id="PS51372">
    <property type="entry name" value="PRD_2"/>
    <property type="match status" value="2"/>
</dbReference>
<dbReference type="Pfam" id="PF05043">
    <property type="entry name" value="Mga"/>
    <property type="match status" value="1"/>
</dbReference>
<evidence type="ECO:0000256" key="4">
    <source>
        <dbReference type="ARBA" id="ARBA00023159"/>
    </source>
</evidence>
<feature type="domain" description="PRD" evidence="8">
    <location>
        <begin position="290"/>
        <end position="397"/>
    </location>
</feature>
<name>A0ABY4GKX9_9BACI</name>
<dbReference type="PROSITE" id="PS51094">
    <property type="entry name" value="PTS_EIIA_TYPE_2"/>
    <property type="match status" value="1"/>
</dbReference>
<feature type="domain" description="PTS EIIB type-2" evidence="7">
    <location>
        <begin position="402"/>
        <end position="492"/>
    </location>
</feature>
<dbReference type="InterPro" id="IPR007737">
    <property type="entry name" value="Mga_HTH"/>
</dbReference>
<dbReference type="PROSITE" id="PS51099">
    <property type="entry name" value="PTS_EIIB_TYPE_2"/>
    <property type="match status" value="1"/>
</dbReference>
<dbReference type="Gene3D" id="3.40.50.2300">
    <property type="match status" value="1"/>
</dbReference>
<dbReference type="CDD" id="cd05568">
    <property type="entry name" value="PTS_IIB_bgl_like"/>
    <property type="match status" value="1"/>
</dbReference>
<reference evidence="9 10" key="1">
    <citation type="submission" date="2022-04" db="EMBL/GenBank/DDBJ databases">
        <title>Gracilibacillus sp. isolated from saltern.</title>
        <authorList>
            <person name="Won M."/>
            <person name="Lee C.-M."/>
            <person name="Woen H.-Y."/>
            <person name="Kwon S.-W."/>
        </authorList>
    </citation>
    <scope>NUCLEOTIDE SEQUENCE [LARGE SCALE GENOMIC DNA]</scope>
    <source>
        <strain evidence="9 10">SSPM10-3</strain>
    </source>
</reference>
<dbReference type="Pfam" id="PF00874">
    <property type="entry name" value="PRD"/>
    <property type="match status" value="2"/>
</dbReference>
<dbReference type="InterPro" id="IPR050661">
    <property type="entry name" value="BglG_antiterminators"/>
</dbReference>
<dbReference type="InterPro" id="IPR036634">
    <property type="entry name" value="PRD_sf"/>
</dbReference>
<dbReference type="InterPro" id="IPR013011">
    <property type="entry name" value="PTS_EIIB_2"/>
</dbReference>
<evidence type="ECO:0000256" key="1">
    <source>
        <dbReference type="ARBA" id="ARBA00022679"/>
    </source>
</evidence>
<keyword evidence="2" id="KW-0677">Repeat</keyword>
<keyword evidence="5" id="KW-0804">Transcription</keyword>
<sequence>MNDRQKELLRTLLIQNDQTLTIMHLANQLECAEKTVRNDLKKIESALTDYQSAKITRQPGIGITLEINDEDRTAVFKQMLAAEPKSHEDRLVEMAYQLLVHDRPTTLQQFSKAFFVPKQTVKKELASIANWLSDYQLELVSKPRVGNIVEGDELHKRSALAHLSELISSVTTDKTYVMDLFYPYEITTVQRALDELQQQYAIAFTDGAIESLLVHALIMMKRTRQKSPVTVPSIEKETVIQHREYTYAVSFFSYLEDMFKLSFSEDERIYFTWHLISSKKKGDSRDDSLLENRFLSEVIESLITRLRDLTLFSFDSDDMLKSGLTVHIHSVINRLKYGFPITNPLLPEIKKMYPYMFNMVMLALTDIKEKHHLEVPEDEAAYLVLHFQASVERLESSREQKRRALIVCHMGVGMSHLLQAKIEQHYQDMEIVACVGKADLNTYLNQGNIDLVISTIDLSNIQVPYVKVTPLLESKDKQKLNQFLSAIEHKKQESKKTGLSSLIRGDLVQLQMDKDHPFQVIEQLGNVLYEKGIVEKSFSHSAVLRERRSATSIGGGVAIPHGNPKQVLQSAIAVALLKEPMKWGDERVSIVFMLAISDNDQKWNRTAVSHIVQLSESPAAVSRLLDAKDVQSFLNRLY</sequence>
<evidence type="ECO:0000313" key="9">
    <source>
        <dbReference type="EMBL" id="UOQ84858.1"/>
    </source>
</evidence>
<organism evidence="9 10">
    <name type="scientific">Gracilibacillus salinarum</name>
    <dbReference type="NCBI Taxonomy" id="2932255"/>
    <lineage>
        <taxon>Bacteria</taxon>
        <taxon>Bacillati</taxon>
        <taxon>Bacillota</taxon>
        <taxon>Bacilli</taxon>
        <taxon>Bacillales</taxon>
        <taxon>Bacillaceae</taxon>
        <taxon>Gracilibacillus</taxon>
    </lineage>
</organism>
<evidence type="ECO:0000256" key="2">
    <source>
        <dbReference type="ARBA" id="ARBA00022737"/>
    </source>
</evidence>
<keyword evidence="1" id="KW-0808">Transferase</keyword>
<keyword evidence="3" id="KW-0805">Transcription regulation</keyword>
<dbReference type="InterPro" id="IPR013196">
    <property type="entry name" value="HTH_11"/>
</dbReference>
<dbReference type="InterPro" id="IPR036388">
    <property type="entry name" value="WH-like_DNA-bd_sf"/>
</dbReference>
<keyword evidence="4" id="KW-0010">Activator</keyword>
<dbReference type="Pfam" id="PF00359">
    <property type="entry name" value="PTS_EIIA_2"/>
    <property type="match status" value="1"/>
</dbReference>
<dbReference type="CDD" id="cd00211">
    <property type="entry name" value="PTS_IIA_fru"/>
    <property type="match status" value="1"/>
</dbReference>
<dbReference type="PANTHER" id="PTHR30185:SF12">
    <property type="entry name" value="TRANSCRIPTIONAL REGULATOR MANR"/>
    <property type="match status" value="1"/>
</dbReference>
<dbReference type="InterPro" id="IPR036095">
    <property type="entry name" value="PTS_EIIB-like_sf"/>
</dbReference>